<dbReference type="SUPFAM" id="SSF54427">
    <property type="entry name" value="NTF2-like"/>
    <property type="match status" value="1"/>
</dbReference>
<feature type="compositionally biased region" description="Low complexity" evidence="1">
    <location>
        <begin position="1"/>
        <end position="12"/>
    </location>
</feature>
<feature type="compositionally biased region" description="Pro residues" evidence="1">
    <location>
        <begin position="39"/>
        <end position="55"/>
    </location>
</feature>
<feature type="region of interest" description="Disordered" evidence="1">
    <location>
        <begin position="1"/>
        <end position="55"/>
    </location>
</feature>
<evidence type="ECO:0000256" key="1">
    <source>
        <dbReference type="SAM" id="MobiDB-lite"/>
    </source>
</evidence>
<keyword evidence="2" id="KW-0472">Membrane</keyword>
<accession>A0ABZ1NDH3</accession>
<protein>
    <recommendedName>
        <fullName evidence="5">DUF4878 domain-containing protein</fullName>
    </recommendedName>
</protein>
<reference evidence="3 4" key="1">
    <citation type="submission" date="2022-10" db="EMBL/GenBank/DDBJ databases">
        <title>The complete genomes of actinobacterial strains from the NBC collection.</title>
        <authorList>
            <person name="Joergensen T.S."/>
            <person name="Alvarez Arevalo M."/>
            <person name="Sterndorff E.B."/>
            <person name="Faurdal D."/>
            <person name="Vuksanovic O."/>
            <person name="Mourched A.-S."/>
            <person name="Charusanti P."/>
            <person name="Shaw S."/>
            <person name="Blin K."/>
            <person name="Weber T."/>
        </authorList>
    </citation>
    <scope>NUCLEOTIDE SEQUENCE [LARGE SCALE GENOMIC DNA]</scope>
    <source>
        <strain evidence="3 4">NBC_01413</strain>
    </source>
</reference>
<gene>
    <name evidence="3" type="ORF">OG308_09510</name>
</gene>
<sequence length="208" mass="21970">MTNPPEGQQPPFGQQPPVEPGMPSGPPGYPHAGFGAGGPPGPEYPDGPDVFIPPPAPKKKRTGLFIVLGVVALVVIGALVTGVVLTLQGRTPLSSDEKQIDVAVRDFYDTLDSDGFVAAAQLACQADRTEIDNLTTEQRAQFERATVQVTIDDVKDIVITGDDAKATVTGQLTLSVEGEEPDTESSTEEHLTKEDGTWKICSAPANKH</sequence>
<dbReference type="GeneID" id="91381217"/>
<keyword evidence="2" id="KW-0812">Transmembrane</keyword>
<keyword evidence="4" id="KW-1185">Reference proteome</keyword>
<dbReference type="EMBL" id="CP109527">
    <property type="protein sequence ID" value="WTY38049.1"/>
    <property type="molecule type" value="Genomic_DNA"/>
</dbReference>
<evidence type="ECO:0000256" key="2">
    <source>
        <dbReference type="SAM" id="Phobius"/>
    </source>
</evidence>
<dbReference type="Proteomes" id="UP001621418">
    <property type="component" value="Chromosome"/>
</dbReference>
<feature type="compositionally biased region" description="Pro residues" evidence="1">
    <location>
        <begin position="13"/>
        <end position="29"/>
    </location>
</feature>
<name>A0ABZ1NDH3_9NOCA</name>
<dbReference type="RefSeq" id="WP_062984441.1">
    <property type="nucleotide sequence ID" value="NZ_CP108014.1"/>
</dbReference>
<evidence type="ECO:0008006" key="5">
    <source>
        <dbReference type="Google" id="ProtNLM"/>
    </source>
</evidence>
<evidence type="ECO:0000313" key="3">
    <source>
        <dbReference type="EMBL" id="WTY38049.1"/>
    </source>
</evidence>
<dbReference type="Gene3D" id="3.10.450.50">
    <property type="match status" value="1"/>
</dbReference>
<proteinExistence type="predicted"/>
<evidence type="ECO:0000313" key="4">
    <source>
        <dbReference type="Proteomes" id="UP001621418"/>
    </source>
</evidence>
<organism evidence="3 4">
    <name type="scientific">Nocardia salmonicida</name>
    <dbReference type="NCBI Taxonomy" id="53431"/>
    <lineage>
        <taxon>Bacteria</taxon>
        <taxon>Bacillati</taxon>
        <taxon>Actinomycetota</taxon>
        <taxon>Actinomycetes</taxon>
        <taxon>Mycobacteriales</taxon>
        <taxon>Nocardiaceae</taxon>
        <taxon>Nocardia</taxon>
    </lineage>
</organism>
<keyword evidence="2" id="KW-1133">Transmembrane helix</keyword>
<dbReference type="InterPro" id="IPR032710">
    <property type="entry name" value="NTF2-like_dom_sf"/>
</dbReference>
<feature type="transmembrane region" description="Helical" evidence="2">
    <location>
        <begin position="64"/>
        <end position="87"/>
    </location>
</feature>